<name>A0A1Y6BT62_9PROT</name>
<reference evidence="1 2" key="1">
    <citation type="submission" date="2017-04" db="EMBL/GenBank/DDBJ databases">
        <authorList>
            <person name="Afonso C.L."/>
            <person name="Miller P.J."/>
            <person name="Scott M.A."/>
            <person name="Spackman E."/>
            <person name="Goraichik I."/>
            <person name="Dimitrov K.M."/>
            <person name="Suarez D.L."/>
            <person name="Swayne D.E."/>
        </authorList>
    </citation>
    <scope>NUCLEOTIDE SEQUENCE [LARGE SCALE GENOMIC DNA]</scope>
    <source>
        <strain evidence="1 2">USBA 355</strain>
    </source>
</reference>
<evidence type="ECO:0000313" key="1">
    <source>
        <dbReference type="EMBL" id="SMF27249.1"/>
    </source>
</evidence>
<dbReference type="STRING" id="560819.SAMN05428998_10970"/>
<evidence type="ECO:0000313" key="2">
    <source>
        <dbReference type="Proteomes" id="UP000192917"/>
    </source>
</evidence>
<dbReference type="Proteomes" id="UP000192917">
    <property type="component" value="Unassembled WGS sequence"/>
</dbReference>
<gene>
    <name evidence="1" type="ORF">SAMN05428998_10970</name>
</gene>
<keyword evidence="2" id="KW-1185">Reference proteome</keyword>
<proteinExistence type="predicted"/>
<sequence>MSEGGRTAAGYGARYGEQLGRLLVRLHEAAEPELPALLCEAELVFRRGLDERRLDEAALEVLAGLGDSEFLLPLVLSWVPPGWTVEVERARSVAGRSAYRIRLAHDCSFRDPVEGEPRELEVASAAELTRPLAVLAIEAQLWELAAQGGARPEGPRPSEAARIREDPSASYWLKAALASALDRDPLDAARDAERLAAALCERAARVVGRG</sequence>
<dbReference type="EMBL" id="FWZX01000009">
    <property type="protein sequence ID" value="SMF27249.1"/>
    <property type="molecule type" value="Genomic_DNA"/>
</dbReference>
<organism evidence="1 2">
    <name type="scientific">Tistlia consotensis USBA 355</name>
    <dbReference type="NCBI Taxonomy" id="560819"/>
    <lineage>
        <taxon>Bacteria</taxon>
        <taxon>Pseudomonadati</taxon>
        <taxon>Pseudomonadota</taxon>
        <taxon>Alphaproteobacteria</taxon>
        <taxon>Rhodospirillales</taxon>
        <taxon>Rhodovibrionaceae</taxon>
        <taxon>Tistlia</taxon>
    </lineage>
</organism>
<protein>
    <submittedName>
        <fullName evidence="1">Uncharacterized protein</fullName>
    </submittedName>
</protein>
<accession>A0A1Y6BT62</accession>
<dbReference type="AlphaFoldDB" id="A0A1Y6BT62"/>